<dbReference type="PANTHER" id="PTHR13017">
    <property type="entry name" value="5-FORMYLTETRAHYDROFOLATE CYCLO-LIGASE-RELATED"/>
    <property type="match status" value="1"/>
</dbReference>
<dbReference type="InterPro" id="IPR024185">
    <property type="entry name" value="FTHF_cligase-like_sf"/>
</dbReference>
<name>A0ABS8PCM9_9PSEU</name>
<keyword evidence="2" id="KW-1185">Reference proteome</keyword>
<evidence type="ECO:0000313" key="1">
    <source>
        <dbReference type="EMBL" id="MCD2196006.1"/>
    </source>
</evidence>
<dbReference type="RefSeq" id="WP_230737865.1">
    <property type="nucleotide sequence ID" value="NZ_JAJNDB010000005.1"/>
</dbReference>
<dbReference type="InterPro" id="IPR037171">
    <property type="entry name" value="NagB/RpiA_transferase-like"/>
</dbReference>
<dbReference type="PANTHER" id="PTHR13017:SF0">
    <property type="entry name" value="METHENYLTETRAHYDROFOLATE SYNTHASE DOMAIN-CONTAINING PROTEIN"/>
    <property type="match status" value="1"/>
</dbReference>
<dbReference type="SUPFAM" id="SSF100950">
    <property type="entry name" value="NagB/RpiA/CoA transferase-like"/>
    <property type="match status" value="1"/>
</dbReference>
<sequence length="249" mass="26822">MHDDDAGGSPEILSAKQELRERIWATLSERKHARFPGARNRIPNVTGAEAAADRLRETEVWQRARTLKCNPDSAQWPVRQRALQDGKTVYMAVPRLAEENPFFLLDPDDLGGRTPRQASSIKGASAAGRTVAVADLETVDLVVAGCVAVSPDGSRLGKGGGFSDLEFAIAYGAGLVAADTPVVTTVHEDQVVADGEIPTVDHDVHLDLIITPERTISCTRAPRHPAAITWDELTEEKIAAIPLLGTLRP</sequence>
<reference evidence="1 2" key="1">
    <citation type="submission" date="2021-11" db="EMBL/GenBank/DDBJ databases">
        <title>Draft genome sequence of Actinomycetospora sp. SF1 isolated from the rhizosphere soil.</title>
        <authorList>
            <person name="Duangmal K."/>
            <person name="Chantavorakit T."/>
        </authorList>
    </citation>
    <scope>NUCLEOTIDE SEQUENCE [LARGE SCALE GENOMIC DNA]</scope>
    <source>
        <strain evidence="1 2">TBRC 5722</strain>
    </source>
</reference>
<dbReference type="Gene3D" id="3.40.50.10420">
    <property type="entry name" value="NagB/RpiA/CoA transferase-like"/>
    <property type="match status" value="1"/>
</dbReference>
<dbReference type="EMBL" id="JAJNDB010000005">
    <property type="protein sequence ID" value="MCD2196006.1"/>
    <property type="molecule type" value="Genomic_DNA"/>
</dbReference>
<organism evidence="1 2">
    <name type="scientific">Actinomycetospora endophytica</name>
    <dbReference type="NCBI Taxonomy" id="2291215"/>
    <lineage>
        <taxon>Bacteria</taxon>
        <taxon>Bacillati</taxon>
        <taxon>Actinomycetota</taxon>
        <taxon>Actinomycetes</taxon>
        <taxon>Pseudonocardiales</taxon>
        <taxon>Pseudonocardiaceae</taxon>
        <taxon>Actinomycetospora</taxon>
    </lineage>
</organism>
<evidence type="ECO:0000313" key="2">
    <source>
        <dbReference type="Proteomes" id="UP001199469"/>
    </source>
</evidence>
<dbReference type="Proteomes" id="UP001199469">
    <property type="component" value="Unassembled WGS sequence"/>
</dbReference>
<protein>
    <submittedName>
        <fullName evidence="1">5-formyltetrahydrofolate cyclo-ligase</fullName>
    </submittedName>
</protein>
<dbReference type="InterPro" id="IPR002698">
    <property type="entry name" value="FTHF_cligase"/>
</dbReference>
<proteinExistence type="predicted"/>
<dbReference type="Pfam" id="PF01812">
    <property type="entry name" value="5-FTHF_cyc-lig"/>
    <property type="match status" value="1"/>
</dbReference>
<gene>
    <name evidence="1" type="ORF">LQ327_21785</name>
</gene>
<comment type="caution">
    <text evidence="1">The sequence shown here is derived from an EMBL/GenBank/DDBJ whole genome shotgun (WGS) entry which is preliminary data.</text>
</comment>
<accession>A0ABS8PCM9</accession>